<feature type="compositionally biased region" description="Polar residues" evidence="1">
    <location>
        <begin position="276"/>
        <end position="291"/>
    </location>
</feature>
<protein>
    <recommendedName>
        <fullName evidence="2">BTB domain-containing protein</fullName>
    </recommendedName>
</protein>
<dbReference type="InterPro" id="IPR000210">
    <property type="entry name" value="BTB/POZ_dom"/>
</dbReference>
<evidence type="ECO:0000259" key="2">
    <source>
        <dbReference type="PROSITE" id="PS50097"/>
    </source>
</evidence>
<dbReference type="PANTHER" id="PTHR45774">
    <property type="entry name" value="BTB/POZ DOMAIN-CONTAINING"/>
    <property type="match status" value="1"/>
</dbReference>
<evidence type="ECO:0000313" key="3">
    <source>
        <dbReference type="EMBL" id="KPU78631.1"/>
    </source>
</evidence>
<name>A0A0P9ALB5_DROAN</name>
<feature type="region of interest" description="Disordered" evidence="1">
    <location>
        <begin position="276"/>
        <end position="296"/>
    </location>
</feature>
<dbReference type="InParanoid" id="A0A0P9ALB5"/>
<dbReference type="AlphaFoldDB" id="A0A0P9ALB5"/>
<dbReference type="SUPFAM" id="SSF54695">
    <property type="entry name" value="POZ domain"/>
    <property type="match status" value="1"/>
</dbReference>
<dbReference type="STRING" id="7217.A0A0P9ALB5"/>
<dbReference type="PROSITE" id="PS50097">
    <property type="entry name" value="BTB"/>
    <property type="match status" value="1"/>
</dbReference>
<dbReference type="Proteomes" id="UP000007801">
    <property type="component" value="Unassembled WGS sequence"/>
</dbReference>
<dbReference type="SMART" id="SM00225">
    <property type="entry name" value="BTB"/>
    <property type="match status" value="1"/>
</dbReference>
<keyword evidence="4" id="KW-1185">Reference proteome</keyword>
<dbReference type="Gene3D" id="3.30.710.10">
    <property type="entry name" value="Potassium Channel Kv1.1, Chain A"/>
    <property type="match status" value="1"/>
</dbReference>
<feature type="compositionally biased region" description="Basic and acidic residues" evidence="1">
    <location>
        <begin position="240"/>
        <end position="250"/>
    </location>
</feature>
<dbReference type="Pfam" id="PF00651">
    <property type="entry name" value="BTB"/>
    <property type="match status" value="1"/>
</dbReference>
<organism evidence="3 4">
    <name type="scientific">Drosophila ananassae</name>
    <name type="common">Fruit fly</name>
    <dbReference type="NCBI Taxonomy" id="7217"/>
    <lineage>
        <taxon>Eukaryota</taxon>
        <taxon>Metazoa</taxon>
        <taxon>Ecdysozoa</taxon>
        <taxon>Arthropoda</taxon>
        <taxon>Hexapoda</taxon>
        <taxon>Insecta</taxon>
        <taxon>Pterygota</taxon>
        <taxon>Neoptera</taxon>
        <taxon>Endopterygota</taxon>
        <taxon>Diptera</taxon>
        <taxon>Brachycera</taxon>
        <taxon>Muscomorpha</taxon>
        <taxon>Ephydroidea</taxon>
        <taxon>Drosophilidae</taxon>
        <taxon>Drosophila</taxon>
        <taxon>Sophophora</taxon>
    </lineage>
</organism>
<feature type="region of interest" description="Disordered" evidence="1">
    <location>
        <begin position="231"/>
        <end position="253"/>
    </location>
</feature>
<dbReference type="EMBL" id="CH902618">
    <property type="protein sequence ID" value="KPU78631.1"/>
    <property type="molecule type" value="Genomic_DNA"/>
</dbReference>
<feature type="domain" description="BTB" evidence="2">
    <location>
        <begin position="27"/>
        <end position="100"/>
    </location>
</feature>
<accession>A0A0P9ALB5</accession>
<dbReference type="OrthoDB" id="7492888at2759"/>
<dbReference type="eggNOG" id="KOG2075">
    <property type="taxonomic scope" value="Eukaryota"/>
</dbReference>
<evidence type="ECO:0000313" key="4">
    <source>
        <dbReference type="Proteomes" id="UP000007801"/>
    </source>
</evidence>
<sequence length="370" mass="43063">MDGTQNPWQDMKPCERMSYLLKSGHLSDCSFALFEEDGSKVVVKCHKFVLMSASPVFERMFEGDFDEARLSENIVLDDVSAPDFRKFIEYVYWNDNDLLQKISLETTRSLVYLSKKFMVTSMTSACMDSLRLRLADLKPDEVIDMYEYAHQLGDLILISSVQTLFITNPHKYIDRQEVFDLSNEVFLKFIKFYQGFVTEKVRFCLIERYCQMKGMIKPSLKIFKQFKIKTDNENGNEDENSPKKKKEDSRNSSIEEDIEYVSDILTKRLSISKENNNTTADNQVTSASSQQEESKKIKNKKNLEYIQKLLETIKFTSMSAIEFCSGPGMSNLMTDTQKYDILSRICLTNDFSPKPKQSHHSRNSHSFRFY</sequence>
<reference evidence="3 4" key="1">
    <citation type="journal article" date="2007" name="Nature">
        <title>Evolution of genes and genomes on the Drosophila phylogeny.</title>
        <authorList>
            <consortium name="Drosophila 12 Genomes Consortium"/>
            <person name="Clark A.G."/>
            <person name="Eisen M.B."/>
            <person name="Smith D.R."/>
            <person name="Bergman C.M."/>
            <person name="Oliver B."/>
            <person name="Markow T.A."/>
            <person name="Kaufman T.C."/>
            <person name="Kellis M."/>
            <person name="Gelbart W."/>
            <person name="Iyer V.N."/>
            <person name="Pollard D.A."/>
            <person name="Sackton T.B."/>
            <person name="Larracuente A.M."/>
            <person name="Singh N.D."/>
            <person name="Abad J.P."/>
            <person name="Abt D.N."/>
            <person name="Adryan B."/>
            <person name="Aguade M."/>
            <person name="Akashi H."/>
            <person name="Anderson W.W."/>
            <person name="Aquadro C.F."/>
            <person name="Ardell D.H."/>
            <person name="Arguello R."/>
            <person name="Artieri C.G."/>
            <person name="Barbash D.A."/>
            <person name="Barker D."/>
            <person name="Barsanti P."/>
            <person name="Batterham P."/>
            <person name="Batzoglou S."/>
            <person name="Begun D."/>
            <person name="Bhutkar A."/>
            <person name="Blanco E."/>
            <person name="Bosak S.A."/>
            <person name="Bradley R.K."/>
            <person name="Brand A.D."/>
            <person name="Brent M.R."/>
            <person name="Brooks A.N."/>
            <person name="Brown R.H."/>
            <person name="Butlin R.K."/>
            <person name="Caggese C."/>
            <person name="Calvi B.R."/>
            <person name="Bernardo de Carvalho A."/>
            <person name="Caspi A."/>
            <person name="Castrezana S."/>
            <person name="Celniker S.E."/>
            <person name="Chang J.L."/>
            <person name="Chapple C."/>
            <person name="Chatterji S."/>
            <person name="Chinwalla A."/>
            <person name="Civetta A."/>
            <person name="Clifton S.W."/>
            <person name="Comeron J.M."/>
            <person name="Costello J.C."/>
            <person name="Coyne J.A."/>
            <person name="Daub J."/>
            <person name="David R.G."/>
            <person name="Delcher A.L."/>
            <person name="Delehaunty K."/>
            <person name="Do C.B."/>
            <person name="Ebling H."/>
            <person name="Edwards K."/>
            <person name="Eickbush T."/>
            <person name="Evans J.D."/>
            <person name="Filipski A."/>
            <person name="Findeiss S."/>
            <person name="Freyhult E."/>
            <person name="Fulton L."/>
            <person name="Fulton R."/>
            <person name="Garcia A.C."/>
            <person name="Gardiner A."/>
            <person name="Garfield D.A."/>
            <person name="Garvin B.E."/>
            <person name="Gibson G."/>
            <person name="Gilbert D."/>
            <person name="Gnerre S."/>
            <person name="Godfrey J."/>
            <person name="Good R."/>
            <person name="Gotea V."/>
            <person name="Gravely B."/>
            <person name="Greenberg A.J."/>
            <person name="Griffiths-Jones S."/>
            <person name="Gross S."/>
            <person name="Guigo R."/>
            <person name="Gustafson E.A."/>
            <person name="Haerty W."/>
            <person name="Hahn M.W."/>
            <person name="Halligan D.L."/>
            <person name="Halpern A.L."/>
            <person name="Halter G.M."/>
            <person name="Han M.V."/>
            <person name="Heger A."/>
            <person name="Hillier L."/>
            <person name="Hinrichs A.S."/>
            <person name="Holmes I."/>
            <person name="Hoskins R.A."/>
            <person name="Hubisz M.J."/>
            <person name="Hultmark D."/>
            <person name="Huntley M.A."/>
            <person name="Jaffe D.B."/>
            <person name="Jagadeeshan S."/>
            <person name="Jeck W.R."/>
            <person name="Johnson J."/>
            <person name="Jones C.D."/>
            <person name="Jordan W.C."/>
            <person name="Karpen G.H."/>
            <person name="Kataoka E."/>
            <person name="Keightley P.D."/>
            <person name="Kheradpour P."/>
            <person name="Kirkness E.F."/>
            <person name="Koerich L.B."/>
            <person name="Kristiansen K."/>
            <person name="Kudrna D."/>
            <person name="Kulathinal R.J."/>
            <person name="Kumar S."/>
            <person name="Kwok R."/>
            <person name="Lander E."/>
            <person name="Langley C.H."/>
            <person name="Lapoint R."/>
            <person name="Lazzaro B.P."/>
            <person name="Lee S.J."/>
            <person name="Levesque L."/>
            <person name="Li R."/>
            <person name="Lin C.F."/>
            <person name="Lin M.F."/>
            <person name="Lindblad-Toh K."/>
            <person name="Llopart A."/>
            <person name="Long M."/>
            <person name="Low L."/>
            <person name="Lozovsky E."/>
            <person name="Lu J."/>
            <person name="Luo M."/>
            <person name="Machado C.A."/>
            <person name="Makalowski W."/>
            <person name="Marzo M."/>
            <person name="Matsuda M."/>
            <person name="Matzkin L."/>
            <person name="McAllister B."/>
            <person name="McBride C.S."/>
            <person name="McKernan B."/>
            <person name="McKernan K."/>
            <person name="Mendez-Lago M."/>
            <person name="Minx P."/>
            <person name="Mollenhauer M.U."/>
            <person name="Montooth K."/>
            <person name="Mount S.M."/>
            <person name="Mu X."/>
            <person name="Myers E."/>
            <person name="Negre B."/>
            <person name="Newfeld S."/>
            <person name="Nielsen R."/>
            <person name="Noor M.A."/>
            <person name="O'Grady P."/>
            <person name="Pachter L."/>
            <person name="Papaceit M."/>
            <person name="Parisi M.J."/>
            <person name="Parisi M."/>
            <person name="Parts L."/>
            <person name="Pedersen J.S."/>
            <person name="Pesole G."/>
            <person name="Phillippy A.M."/>
            <person name="Ponting C.P."/>
            <person name="Pop M."/>
            <person name="Porcelli D."/>
            <person name="Powell J.R."/>
            <person name="Prohaska S."/>
            <person name="Pruitt K."/>
            <person name="Puig M."/>
            <person name="Quesneville H."/>
            <person name="Ram K.R."/>
            <person name="Rand D."/>
            <person name="Rasmussen M.D."/>
            <person name="Reed L.K."/>
            <person name="Reenan R."/>
            <person name="Reily A."/>
            <person name="Remington K.A."/>
            <person name="Rieger T.T."/>
            <person name="Ritchie M.G."/>
            <person name="Robin C."/>
            <person name="Rogers Y.H."/>
            <person name="Rohde C."/>
            <person name="Rozas J."/>
            <person name="Rubenfield M.J."/>
            <person name="Ruiz A."/>
            <person name="Russo S."/>
            <person name="Salzberg S.L."/>
            <person name="Sanchez-Gracia A."/>
            <person name="Saranga D.J."/>
            <person name="Sato H."/>
            <person name="Schaeffer S.W."/>
            <person name="Schatz M.C."/>
            <person name="Schlenke T."/>
            <person name="Schwartz R."/>
            <person name="Segarra C."/>
            <person name="Singh R.S."/>
            <person name="Sirot L."/>
            <person name="Sirota M."/>
            <person name="Sisneros N.B."/>
            <person name="Smith C.D."/>
            <person name="Smith T.F."/>
            <person name="Spieth J."/>
            <person name="Stage D.E."/>
            <person name="Stark A."/>
            <person name="Stephan W."/>
            <person name="Strausberg R.L."/>
            <person name="Strempel S."/>
            <person name="Sturgill D."/>
            <person name="Sutton G."/>
            <person name="Sutton G.G."/>
            <person name="Tao W."/>
            <person name="Teichmann S."/>
            <person name="Tobari Y.N."/>
            <person name="Tomimura Y."/>
            <person name="Tsolas J.M."/>
            <person name="Valente V.L."/>
            <person name="Venter E."/>
            <person name="Venter J.C."/>
            <person name="Vicario S."/>
            <person name="Vieira F.G."/>
            <person name="Vilella A.J."/>
            <person name="Villasante A."/>
            <person name="Walenz B."/>
            <person name="Wang J."/>
            <person name="Wasserman M."/>
            <person name="Watts T."/>
            <person name="Wilson D."/>
            <person name="Wilson R.K."/>
            <person name="Wing R.A."/>
            <person name="Wolfner M.F."/>
            <person name="Wong A."/>
            <person name="Wong G.K."/>
            <person name="Wu C.I."/>
            <person name="Wu G."/>
            <person name="Yamamoto D."/>
            <person name="Yang H.P."/>
            <person name="Yang S.P."/>
            <person name="Yorke J.A."/>
            <person name="Yoshida K."/>
            <person name="Zdobnov E."/>
            <person name="Zhang P."/>
            <person name="Zhang Y."/>
            <person name="Zimin A.V."/>
            <person name="Baldwin J."/>
            <person name="Abdouelleil A."/>
            <person name="Abdulkadir J."/>
            <person name="Abebe A."/>
            <person name="Abera B."/>
            <person name="Abreu J."/>
            <person name="Acer S.C."/>
            <person name="Aftuck L."/>
            <person name="Alexander A."/>
            <person name="An P."/>
            <person name="Anderson E."/>
            <person name="Anderson S."/>
            <person name="Arachi H."/>
            <person name="Azer M."/>
            <person name="Bachantsang P."/>
            <person name="Barry A."/>
            <person name="Bayul T."/>
            <person name="Berlin A."/>
            <person name="Bessette D."/>
            <person name="Bloom T."/>
            <person name="Blye J."/>
            <person name="Boguslavskiy L."/>
            <person name="Bonnet C."/>
            <person name="Boukhgalter B."/>
            <person name="Bourzgui I."/>
            <person name="Brown A."/>
            <person name="Cahill P."/>
            <person name="Channer S."/>
            <person name="Cheshatsang Y."/>
            <person name="Chuda L."/>
            <person name="Citroen M."/>
            <person name="Collymore A."/>
            <person name="Cooke P."/>
            <person name="Costello M."/>
            <person name="D'Aco K."/>
            <person name="Daza R."/>
            <person name="De Haan G."/>
            <person name="DeGray S."/>
            <person name="DeMaso C."/>
            <person name="Dhargay N."/>
            <person name="Dooley K."/>
            <person name="Dooley E."/>
            <person name="Doricent M."/>
            <person name="Dorje P."/>
            <person name="Dorjee K."/>
            <person name="Dupes A."/>
            <person name="Elong R."/>
            <person name="Falk J."/>
            <person name="Farina A."/>
            <person name="Faro S."/>
            <person name="Ferguson D."/>
            <person name="Fisher S."/>
            <person name="Foley C.D."/>
            <person name="Franke A."/>
            <person name="Friedrich D."/>
            <person name="Gadbois L."/>
            <person name="Gearin G."/>
            <person name="Gearin C.R."/>
            <person name="Giannoukos G."/>
            <person name="Goode T."/>
            <person name="Graham J."/>
            <person name="Grandbois E."/>
            <person name="Grewal S."/>
            <person name="Gyaltsen K."/>
            <person name="Hafez N."/>
            <person name="Hagos B."/>
            <person name="Hall J."/>
            <person name="Henson C."/>
            <person name="Hollinger A."/>
            <person name="Honan T."/>
            <person name="Huard M.D."/>
            <person name="Hughes L."/>
            <person name="Hurhula B."/>
            <person name="Husby M.E."/>
            <person name="Kamat A."/>
            <person name="Kanga B."/>
            <person name="Kashin S."/>
            <person name="Khazanovich D."/>
            <person name="Kisner P."/>
            <person name="Lance K."/>
            <person name="Lara M."/>
            <person name="Lee W."/>
            <person name="Lennon N."/>
            <person name="Letendre F."/>
            <person name="LeVine R."/>
            <person name="Lipovsky A."/>
            <person name="Liu X."/>
            <person name="Liu J."/>
            <person name="Liu S."/>
            <person name="Lokyitsang T."/>
            <person name="Lokyitsang Y."/>
            <person name="Lubonja R."/>
            <person name="Lui A."/>
            <person name="MacDonald P."/>
            <person name="Magnisalis V."/>
            <person name="Maru K."/>
            <person name="Matthews C."/>
            <person name="McCusker W."/>
            <person name="McDonough S."/>
            <person name="Mehta T."/>
            <person name="Meldrim J."/>
            <person name="Meneus L."/>
            <person name="Mihai O."/>
            <person name="Mihalev A."/>
            <person name="Mihova T."/>
            <person name="Mittelman R."/>
            <person name="Mlenga V."/>
            <person name="Montmayeur A."/>
            <person name="Mulrain L."/>
            <person name="Navidi A."/>
            <person name="Naylor J."/>
            <person name="Negash T."/>
            <person name="Nguyen T."/>
            <person name="Nguyen N."/>
            <person name="Nicol R."/>
            <person name="Norbu C."/>
            <person name="Norbu N."/>
            <person name="Novod N."/>
            <person name="O'Neill B."/>
            <person name="Osman S."/>
            <person name="Markiewicz E."/>
            <person name="Oyono O.L."/>
            <person name="Patti C."/>
            <person name="Phunkhang P."/>
            <person name="Pierre F."/>
            <person name="Priest M."/>
            <person name="Raghuraman S."/>
            <person name="Rege F."/>
            <person name="Reyes R."/>
            <person name="Rise C."/>
            <person name="Rogov P."/>
            <person name="Ross K."/>
            <person name="Ryan E."/>
            <person name="Settipalli S."/>
            <person name="Shea T."/>
            <person name="Sherpa N."/>
            <person name="Shi L."/>
            <person name="Shih D."/>
            <person name="Sparrow T."/>
            <person name="Spaulding J."/>
            <person name="Stalker J."/>
            <person name="Stange-Thomann N."/>
            <person name="Stavropoulos S."/>
            <person name="Stone C."/>
            <person name="Strader C."/>
            <person name="Tesfaye S."/>
            <person name="Thomson T."/>
            <person name="Thoulutsang Y."/>
            <person name="Thoulutsang D."/>
            <person name="Topham K."/>
            <person name="Topping I."/>
            <person name="Tsamla T."/>
            <person name="Vassiliev H."/>
            <person name="Vo A."/>
            <person name="Wangchuk T."/>
            <person name="Wangdi T."/>
            <person name="Weiand M."/>
            <person name="Wilkinson J."/>
            <person name="Wilson A."/>
            <person name="Yadav S."/>
            <person name="Young G."/>
            <person name="Yu Q."/>
            <person name="Zembek L."/>
            <person name="Zhong D."/>
            <person name="Zimmer A."/>
            <person name="Zwirko Z."/>
            <person name="Jaffe D.B."/>
            <person name="Alvarez P."/>
            <person name="Brockman W."/>
            <person name="Butler J."/>
            <person name="Chin C."/>
            <person name="Gnerre S."/>
            <person name="Grabherr M."/>
            <person name="Kleber M."/>
            <person name="Mauceli E."/>
            <person name="MacCallum I."/>
        </authorList>
    </citation>
    <scope>NUCLEOTIDE SEQUENCE [LARGE SCALE GENOMIC DNA]</scope>
    <source>
        <strain evidence="4">Tucson 14024-0371.13</strain>
    </source>
</reference>
<evidence type="ECO:0000256" key="1">
    <source>
        <dbReference type="SAM" id="MobiDB-lite"/>
    </source>
</evidence>
<dbReference type="InterPro" id="IPR011333">
    <property type="entry name" value="SKP1/BTB/POZ_sf"/>
</dbReference>
<dbReference type="PANTHER" id="PTHR45774:SF3">
    <property type="entry name" value="BTB (POZ) DOMAIN-CONTAINING 2B-RELATED"/>
    <property type="match status" value="1"/>
</dbReference>
<gene>
    <name evidence="3" type="primary">Dana\GF10576</name>
    <name evidence="3" type="synonym">dana_GLEANR_10530</name>
    <name evidence="3" type="ORF">GF10576</name>
</gene>
<proteinExistence type="predicted"/>